<evidence type="ECO:0000256" key="1">
    <source>
        <dbReference type="SAM" id="MobiDB-lite"/>
    </source>
</evidence>
<gene>
    <name evidence="2" type="ORF">VSH64_09470</name>
</gene>
<name>A0ABZ1IE22_9PSEU</name>
<keyword evidence="3" id="KW-1185">Reference proteome</keyword>
<feature type="region of interest" description="Disordered" evidence="1">
    <location>
        <begin position="103"/>
        <end position="125"/>
    </location>
</feature>
<evidence type="ECO:0000313" key="3">
    <source>
        <dbReference type="Proteomes" id="UP001330812"/>
    </source>
</evidence>
<dbReference type="EMBL" id="CP142149">
    <property type="protein sequence ID" value="WSE32331.1"/>
    <property type="molecule type" value="Genomic_DNA"/>
</dbReference>
<reference evidence="2 3" key="1">
    <citation type="journal article" date="2015" name="Int. J. Syst. Evol. Microbiol.">
        <title>Amycolatopsis rhabdoformis sp. nov., an actinomycete isolated from a tropical forest soil.</title>
        <authorList>
            <person name="Souza W.R."/>
            <person name="Silva R.E."/>
            <person name="Goodfellow M."/>
            <person name="Busarakam K."/>
            <person name="Figueiro F.S."/>
            <person name="Ferreira D."/>
            <person name="Rodrigues-Filho E."/>
            <person name="Moraes L.A.B."/>
            <person name="Zucchi T.D."/>
        </authorList>
    </citation>
    <scope>NUCLEOTIDE SEQUENCE [LARGE SCALE GENOMIC DNA]</scope>
    <source>
        <strain evidence="2 3">NCIMB 14900</strain>
    </source>
</reference>
<protein>
    <submittedName>
        <fullName evidence="2">Uncharacterized protein</fullName>
    </submittedName>
</protein>
<proteinExistence type="predicted"/>
<dbReference type="Proteomes" id="UP001330812">
    <property type="component" value="Chromosome"/>
</dbReference>
<evidence type="ECO:0000313" key="2">
    <source>
        <dbReference type="EMBL" id="WSE32331.1"/>
    </source>
</evidence>
<organism evidence="2 3">
    <name type="scientific">Amycolatopsis rhabdoformis</name>
    <dbReference type="NCBI Taxonomy" id="1448059"/>
    <lineage>
        <taxon>Bacteria</taxon>
        <taxon>Bacillati</taxon>
        <taxon>Actinomycetota</taxon>
        <taxon>Actinomycetes</taxon>
        <taxon>Pseudonocardiales</taxon>
        <taxon>Pseudonocardiaceae</taxon>
        <taxon>Amycolatopsis</taxon>
    </lineage>
</organism>
<sequence length="135" mass="14794">MSRQWSALTRAGDDRLVRAAHARFVESGAQHTTVRPDMVESTGEVFTEIARGGAADIEAALDAAHGAGRAVEPARDLEDPARHQCQIVRISDNHVLGYNRTYGKGNTERPPSTMPPNIPVPSADYNHHCDAKRIW</sequence>
<dbReference type="RefSeq" id="WP_326835139.1">
    <property type="nucleotide sequence ID" value="NZ_CP142149.1"/>
</dbReference>
<accession>A0ABZ1IE22</accession>